<evidence type="ECO:0000313" key="6">
    <source>
        <dbReference type="EMBL" id="SCQ73928.1"/>
    </source>
</evidence>
<dbReference type="Gene3D" id="3.90.550.10">
    <property type="entry name" value="Spore Coat Polysaccharide Biosynthesis Protein SpsA, Chain A"/>
    <property type="match status" value="2"/>
</dbReference>
<feature type="domain" description="Glycosyltransferase 2-like" evidence="5">
    <location>
        <begin position="36"/>
        <end position="108"/>
    </location>
</feature>
<dbReference type="PANTHER" id="PTHR43179:SF12">
    <property type="entry name" value="GALACTOFURANOSYLTRANSFERASE GLFT2"/>
    <property type="match status" value="1"/>
</dbReference>
<dbReference type="Proteomes" id="UP000250080">
    <property type="component" value="Chromosome I"/>
</dbReference>
<comment type="pathway">
    <text evidence="1">Cell wall biogenesis; cell wall polysaccharide biosynthesis.</text>
</comment>
<evidence type="ECO:0000256" key="1">
    <source>
        <dbReference type="ARBA" id="ARBA00004776"/>
    </source>
</evidence>
<gene>
    <name evidence="6" type="ORF">PFR_JS23_52</name>
</gene>
<dbReference type="GO" id="GO:0016757">
    <property type="term" value="F:glycosyltransferase activity"/>
    <property type="evidence" value="ECO:0007669"/>
    <property type="project" value="UniProtKB-KW"/>
</dbReference>
<name>A0A509MBV8_9ACTN</name>
<dbReference type="SUPFAM" id="SSF53448">
    <property type="entry name" value="Nucleotide-diphospho-sugar transferases"/>
    <property type="match status" value="2"/>
</dbReference>
<keyword evidence="4 6" id="KW-0808">Transferase</keyword>
<sequence length="635" mass="69970">MNHAGLSPVAVVVSLFNPPPQVVERCAGWVQSIGPVFAVDDGSPDPAVHRVLDALVAHGVTVLVNHRNEGIARALNVGISRALRDVAPAWILTMDQDSELGDGYLAAAQATLATARRKDRVGMLCAEWIGDLRAPTIRSRGVVEVREPIQSGMLMRVSMLRQLGLFDESLFIDAVDTDFVARARQRRWSAVPIVGGHLHHALGQTVPVTVRGRPLTWRGRQRHITYHPPLRSYYTARNQLHLAGRYAFRCPGVPLRTYATQATILASLAAFARDRRLQCTALGLGVRDALLARYGPIGIGASRALGLPEPGANPAPGAVPRNFERQPVVAQILLSTWNGQEYVAELLESLLRQETQAQVRILVRDDGSTDDTLTVLDGFAERDPRITVVRGENRGVDRSFHALMQMADPDADLYFFCDQDDVWFTDKVQAAVEALSDQLGLSDASGGPRPALYCSRSMVTDSSLEPIGPTRDYERASLAHALVMNIAPGHTMALTAPLLRLVRDHFDPDKIMVFDHWIYLVAAGLGSVVFDHTWHTWYRNHDSNAIGYSVKDSWSTRIAAVREADFGAYTRQAAQFERDFGSQLHGRRAARLRGFVHQGSLLSRLRYVRRFGIEHGSTLASVSAAVLFIVGSYRP</sequence>
<dbReference type="AlphaFoldDB" id="A0A509MBV8"/>
<keyword evidence="3" id="KW-0328">Glycosyltransferase</keyword>
<comment type="similarity">
    <text evidence="2">Belongs to the glycosyltransferase 2 family.</text>
</comment>
<organism evidence="6 7">
    <name type="scientific">Propionibacterium freudenreichii</name>
    <dbReference type="NCBI Taxonomy" id="1744"/>
    <lineage>
        <taxon>Bacteria</taxon>
        <taxon>Bacillati</taxon>
        <taxon>Actinomycetota</taxon>
        <taxon>Actinomycetes</taxon>
        <taxon>Propionibacteriales</taxon>
        <taxon>Propionibacteriaceae</taxon>
        <taxon>Propionibacterium</taxon>
    </lineage>
</organism>
<proteinExistence type="inferred from homology"/>
<evidence type="ECO:0000256" key="4">
    <source>
        <dbReference type="ARBA" id="ARBA00022679"/>
    </source>
</evidence>
<evidence type="ECO:0000313" key="7">
    <source>
        <dbReference type="Proteomes" id="UP000250080"/>
    </source>
</evidence>
<dbReference type="Pfam" id="PF00535">
    <property type="entry name" value="Glycos_transf_2"/>
    <property type="match status" value="2"/>
</dbReference>
<reference evidence="6 7" key="1">
    <citation type="submission" date="2016-09" db="EMBL/GenBank/DDBJ databases">
        <authorList>
            <person name="Laine KS P."/>
        </authorList>
    </citation>
    <scope>NUCLEOTIDE SEQUENCE [LARGE SCALE GENOMIC DNA]</scope>
    <source>
        <strain evidence="6">PFRJS-23</strain>
    </source>
</reference>
<accession>A0A509MBV8</accession>
<dbReference type="PANTHER" id="PTHR43179">
    <property type="entry name" value="RHAMNOSYLTRANSFERASE WBBL"/>
    <property type="match status" value="1"/>
</dbReference>
<evidence type="ECO:0000256" key="2">
    <source>
        <dbReference type="ARBA" id="ARBA00006739"/>
    </source>
</evidence>
<evidence type="ECO:0000259" key="5">
    <source>
        <dbReference type="Pfam" id="PF00535"/>
    </source>
</evidence>
<dbReference type="EMBL" id="LT618793">
    <property type="protein sequence ID" value="SCQ73928.1"/>
    <property type="molecule type" value="Genomic_DNA"/>
</dbReference>
<protein>
    <submittedName>
        <fullName evidence="6">Family 2 glycosyl transferase</fullName>
    </submittedName>
</protein>
<dbReference type="InterPro" id="IPR001173">
    <property type="entry name" value="Glyco_trans_2-like"/>
</dbReference>
<dbReference type="RefSeq" id="WP_162630565.1">
    <property type="nucleotide sequence ID" value="NZ_CCYQ01000028.1"/>
</dbReference>
<evidence type="ECO:0000256" key="3">
    <source>
        <dbReference type="ARBA" id="ARBA00022676"/>
    </source>
</evidence>
<dbReference type="InterPro" id="IPR029044">
    <property type="entry name" value="Nucleotide-diphossugar_trans"/>
</dbReference>
<feature type="domain" description="Glycosyltransferase 2-like" evidence="5">
    <location>
        <begin position="332"/>
        <end position="437"/>
    </location>
</feature>